<protein>
    <submittedName>
        <fullName evidence="1">Uncharacterized protein</fullName>
    </submittedName>
</protein>
<dbReference type="EMBL" id="MT143891">
    <property type="protein sequence ID" value="QJB04860.1"/>
    <property type="molecule type" value="Genomic_DNA"/>
</dbReference>
<reference evidence="1" key="1">
    <citation type="submission" date="2020-03" db="EMBL/GenBank/DDBJ databases">
        <title>The deep terrestrial virosphere.</title>
        <authorList>
            <person name="Holmfeldt K."/>
            <person name="Nilsson E."/>
            <person name="Simone D."/>
            <person name="Lopez-Fernandez M."/>
            <person name="Wu X."/>
            <person name="de Brujin I."/>
            <person name="Lundin D."/>
            <person name="Andersson A."/>
            <person name="Bertilsson S."/>
            <person name="Dopson M."/>
        </authorList>
    </citation>
    <scope>NUCLEOTIDE SEQUENCE</scope>
    <source>
        <strain evidence="1">MM171A00153</strain>
        <strain evidence="2">MM171B00165</strain>
    </source>
</reference>
<name>A0A6M3M493_9ZZZZ</name>
<proteinExistence type="predicted"/>
<dbReference type="AlphaFoldDB" id="A0A6M3M493"/>
<organism evidence="1">
    <name type="scientific">viral metagenome</name>
    <dbReference type="NCBI Taxonomy" id="1070528"/>
    <lineage>
        <taxon>unclassified sequences</taxon>
        <taxon>metagenomes</taxon>
        <taxon>organismal metagenomes</taxon>
    </lineage>
</organism>
<evidence type="ECO:0000313" key="2">
    <source>
        <dbReference type="EMBL" id="QJB04860.1"/>
    </source>
</evidence>
<sequence length="83" mass="9196">MAQTVEFKITVEKALAQRVENVYGGTIAEHVQAVVNRAVADWTAEAGVERARQLAARYERLDAQKKKMVDDLLATVVDEVVPD</sequence>
<dbReference type="EMBL" id="MT143704">
    <property type="protein sequence ID" value="QJB01010.1"/>
    <property type="molecule type" value="Genomic_DNA"/>
</dbReference>
<gene>
    <name evidence="1" type="ORF">MM171A00153_0029</name>
    <name evidence="2" type="ORF">MM171B00165_0036</name>
</gene>
<evidence type="ECO:0000313" key="1">
    <source>
        <dbReference type="EMBL" id="QJB01010.1"/>
    </source>
</evidence>
<accession>A0A6M3M493</accession>